<comment type="caution">
    <text evidence="3">The sequence shown here is derived from an EMBL/GenBank/DDBJ whole genome shotgun (WGS) entry which is preliminary data.</text>
</comment>
<dbReference type="Proteomes" id="UP000051634">
    <property type="component" value="Unassembled WGS sequence"/>
</dbReference>
<dbReference type="OrthoDB" id="7064645at2"/>
<keyword evidence="4" id="KW-1185">Reference proteome</keyword>
<dbReference type="RefSeq" id="WP_060528436.1">
    <property type="nucleotide sequence ID" value="NZ_KQ557130.1"/>
</dbReference>
<protein>
    <submittedName>
        <fullName evidence="3">Uncharacterized protein</fullName>
    </submittedName>
</protein>
<evidence type="ECO:0000256" key="2">
    <source>
        <dbReference type="SAM" id="Phobius"/>
    </source>
</evidence>
<organism evidence="3 4">
    <name type="scientific">endosymbiont of Ridgeia piscesae</name>
    <dbReference type="NCBI Taxonomy" id="54398"/>
    <lineage>
        <taxon>Bacteria</taxon>
        <taxon>Pseudomonadati</taxon>
        <taxon>Pseudomonadota</taxon>
        <taxon>Gammaproteobacteria</taxon>
        <taxon>sulfur-oxidizing symbionts</taxon>
    </lineage>
</organism>
<keyword evidence="2" id="KW-0812">Transmembrane</keyword>
<sequence>MIELSGLTVLILGEVLLALLILSGVLITLTILRRSRIRKAVQALVAKVTSSKEPRQKRLRELLGGSYQYQGEALDQTVHDLSRYEMQLYQNLINGYLKQDNIVLEQIDVDVENLVLGYQQLKLPKNLVAGQEGTAEGGDSFDENAEIHRLKEENERLSAELRVTMDTMGKMLSEYSSMFSGGADNAVDKQQLMNMFQGEPAEGEPMDEAPAAGSETVEVEAVEAELQDEELAVEIVEPELESEPEPTDLPVGDDGPVESVEAVEIDVALEEAGIGEEENAASMVGEMGHVDIEIPDVGETLEDEVFEAGSLEDEWAKMLEDEANTANVADLDIPIEDEKPKQ</sequence>
<feature type="transmembrane region" description="Helical" evidence="2">
    <location>
        <begin position="6"/>
        <end position="32"/>
    </location>
</feature>
<keyword evidence="2" id="KW-1133">Transmembrane helix</keyword>
<dbReference type="EMBL" id="LDXT01000083">
    <property type="protein sequence ID" value="KRT55115.1"/>
    <property type="molecule type" value="Genomic_DNA"/>
</dbReference>
<feature type="coiled-coil region" evidence="1">
    <location>
        <begin position="140"/>
        <end position="167"/>
    </location>
</feature>
<gene>
    <name evidence="3" type="ORF">Ga0074115_11410</name>
</gene>
<evidence type="ECO:0000256" key="1">
    <source>
        <dbReference type="SAM" id="Coils"/>
    </source>
</evidence>
<name>A0A0T5YWV8_9GAMM</name>
<keyword evidence="1" id="KW-0175">Coiled coil</keyword>
<evidence type="ECO:0000313" key="3">
    <source>
        <dbReference type="EMBL" id="KRT55115.1"/>
    </source>
</evidence>
<proteinExistence type="predicted"/>
<keyword evidence="2" id="KW-0472">Membrane</keyword>
<evidence type="ECO:0000313" key="4">
    <source>
        <dbReference type="Proteomes" id="UP000051634"/>
    </source>
</evidence>
<reference evidence="3 4" key="1">
    <citation type="submission" date="2015-11" db="EMBL/GenBank/DDBJ databases">
        <title>The genome of Candidatus Endoriftia persephone in Ridgeia piscesae and population structure of the North Eastern Pacific vestimentiferan symbionts.</title>
        <authorList>
            <person name="Perez M."/>
            <person name="Juniper K.S."/>
        </authorList>
    </citation>
    <scope>NUCLEOTIDE SEQUENCE [LARGE SCALE GENOMIC DNA]</scope>
    <source>
        <strain evidence="3">Ind11</strain>
    </source>
</reference>
<accession>A0A0T5YWV8</accession>
<dbReference type="AlphaFoldDB" id="A0A0T5YWV8"/>